<name>A0A023AZS4_GRENI</name>
<dbReference type="Proteomes" id="UP000019763">
    <property type="component" value="Unassembled WGS sequence"/>
</dbReference>
<dbReference type="EMBL" id="AFNH02001103">
    <property type="protein sequence ID" value="EZG44350.1"/>
    <property type="molecule type" value="Genomic_DNA"/>
</dbReference>
<keyword evidence="1" id="KW-0472">Membrane</keyword>
<dbReference type="GeneID" id="22915188"/>
<evidence type="ECO:0000313" key="3">
    <source>
        <dbReference type="Proteomes" id="UP000019763"/>
    </source>
</evidence>
<sequence>MTPRILFIHSFRGHPSDFGLDATLREIYGPDNVACPELGTAGLYRAGRIALWVILFLAVAVSVVCVICLRLTLMSAIAVVGSFCSGILIAALVVDGLAAWALHKAKKIAREHYDRLQPNVIVATGAGAFALRKLRRPKTAVLLVRPGVIQFERYTGRQDRGSNQLERVIIEEIGRWSNYPYVLIVEEEGAKHLGDQAKLQRRMDPSRSRLLLFEPNTISQGISSTDLQGLIHEVYERGKCEAAELAISAPDAAIPVQMF</sequence>
<keyword evidence="1 2" id="KW-0812">Transmembrane</keyword>
<dbReference type="OMA" id="CILAMHL"/>
<organism evidence="2 3">
    <name type="scientific">Gregarina niphandrodes</name>
    <name type="common">Septate eugregarine</name>
    <dbReference type="NCBI Taxonomy" id="110365"/>
    <lineage>
        <taxon>Eukaryota</taxon>
        <taxon>Sar</taxon>
        <taxon>Alveolata</taxon>
        <taxon>Apicomplexa</taxon>
        <taxon>Conoidasida</taxon>
        <taxon>Gregarinasina</taxon>
        <taxon>Eugregarinorida</taxon>
        <taxon>Gregarinidae</taxon>
        <taxon>Gregarina</taxon>
    </lineage>
</organism>
<comment type="caution">
    <text evidence="2">The sequence shown here is derived from an EMBL/GenBank/DDBJ whole genome shotgun (WGS) entry which is preliminary data.</text>
</comment>
<reference evidence="2" key="1">
    <citation type="submission" date="2013-12" db="EMBL/GenBank/DDBJ databases">
        <authorList>
            <person name="Omoto C.K."/>
            <person name="Sibley D."/>
            <person name="Venepally P."/>
            <person name="Hadjithomas M."/>
            <person name="Karamycheva S."/>
            <person name="Brunk B."/>
            <person name="Roos D."/>
            <person name="Caler E."/>
            <person name="Lorenzi H."/>
        </authorList>
    </citation>
    <scope>NUCLEOTIDE SEQUENCE</scope>
</reference>
<evidence type="ECO:0000256" key="1">
    <source>
        <dbReference type="SAM" id="Phobius"/>
    </source>
</evidence>
<protein>
    <submittedName>
        <fullName evidence="2">Transmembrane protein</fullName>
    </submittedName>
</protein>
<keyword evidence="3" id="KW-1185">Reference proteome</keyword>
<dbReference type="RefSeq" id="XP_011132697.1">
    <property type="nucleotide sequence ID" value="XM_011134395.1"/>
</dbReference>
<accession>A0A023AZS4</accession>
<feature type="transmembrane region" description="Helical" evidence="1">
    <location>
        <begin position="79"/>
        <end position="102"/>
    </location>
</feature>
<dbReference type="VEuPathDB" id="CryptoDB:GNI_148340"/>
<dbReference type="AlphaFoldDB" id="A0A023AZS4"/>
<keyword evidence="1" id="KW-1133">Transmembrane helix</keyword>
<proteinExistence type="predicted"/>
<evidence type="ECO:0000313" key="2">
    <source>
        <dbReference type="EMBL" id="EZG44350.1"/>
    </source>
</evidence>
<feature type="transmembrane region" description="Helical" evidence="1">
    <location>
        <begin position="49"/>
        <end position="73"/>
    </location>
</feature>
<gene>
    <name evidence="2" type="ORF">GNI_148340</name>
</gene>